<feature type="domain" description="Helicase C-terminal" evidence="2">
    <location>
        <begin position="1"/>
        <end position="72"/>
    </location>
</feature>
<evidence type="ECO:0000259" key="2">
    <source>
        <dbReference type="PROSITE" id="PS51194"/>
    </source>
</evidence>
<dbReference type="AlphaFoldDB" id="A0A9P3UUZ4"/>
<accession>A0A9P3UUZ4</accession>
<dbReference type="InterPro" id="IPR027417">
    <property type="entry name" value="P-loop_NTPase"/>
</dbReference>
<keyword evidence="3" id="KW-0378">Hydrolase</keyword>
<dbReference type="OrthoDB" id="3060897at2759"/>
<dbReference type="EMBL" id="BRPK01000025">
    <property type="protein sequence ID" value="GLB45642.1"/>
    <property type="molecule type" value="Genomic_DNA"/>
</dbReference>
<dbReference type="Proteomes" id="UP001063166">
    <property type="component" value="Unassembled WGS sequence"/>
</dbReference>
<protein>
    <submittedName>
        <fullName evidence="3">P-loop containing nucleoside triphosphate hydrolase protein</fullName>
    </submittedName>
</protein>
<comment type="caution">
    <text evidence="3">The sequence shown here is derived from an EMBL/GenBank/DDBJ whole genome shotgun (WGS) entry which is preliminary data.</text>
</comment>
<evidence type="ECO:0000313" key="3">
    <source>
        <dbReference type="EMBL" id="GLB45642.1"/>
    </source>
</evidence>
<keyword evidence="4" id="KW-1185">Reference proteome</keyword>
<name>A0A9P3UUZ4_LYOSH</name>
<feature type="region of interest" description="Disordered" evidence="1">
    <location>
        <begin position="53"/>
        <end position="126"/>
    </location>
</feature>
<dbReference type="Gene3D" id="3.40.50.300">
    <property type="entry name" value="P-loop containing nucleotide triphosphate hydrolases"/>
    <property type="match status" value="1"/>
</dbReference>
<feature type="compositionally biased region" description="Acidic residues" evidence="1">
    <location>
        <begin position="89"/>
        <end position="126"/>
    </location>
</feature>
<reference evidence="3" key="1">
    <citation type="submission" date="2022-07" db="EMBL/GenBank/DDBJ databases">
        <title>The genome of Lyophyllum shimeji provides insight into the initial evolution of ectomycorrhizal fungal genome.</title>
        <authorList>
            <person name="Kobayashi Y."/>
            <person name="Shibata T."/>
            <person name="Hirakawa H."/>
            <person name="Shigenobu S."/>
            <person name="Nishiyama T."/>
            <person name="Yamada A."/>
            <person name="Hasebe M."/>
            <person name="Kawaguchi M."/>
        </authorList>
    </citation>
    <scope>NUCLEOTIDE SEQUENCE</scope>
    <source>
        <strain evidence="3">AT787</strain>
    </source>
</reference>
<sequence>MGADIPDIEQVIQFGVPSSLSVWIQRAKRAGRSPDINARAILLYEQSIFERMNRKRRRRRGDEDTQAADDVRDDEAEGEELGSDKDVEAEAADSGEQGMGDEDEATKEANEESDEERDGDEDNGKQ</sequence>
<gene>
    <name evidence="3" type="ORF">LshimejAT787_2500340</name>
</gene>
<dbReference type="InterPro" id="IPR001650">
    <property type="entry name" value="Helicase_C-like"/>
</dbReference>
<feature type="compositionally biased region" description="Acidic residues" evidence="1">
    <location>
        <begin position="64"/>
        <end position="81"/>
    </location>
</feature>
<dbReference type="SUPFAM" id="SSF52540">
    <property type="entry name" value="P-loop containing nucleoside triphosphate hydrolases"/>
    <property type="match status" value="1"/>
</dbReference>
<dbReference type="PROSITE" id="PS51194">
    <property type="entry name" value="HELICASE_CTER"/>
    <property type="match status" value="1"/>
</dbReference>
<proteinExistence type="predicted"/>
<organism evidence="3 4">
    <name type="scientific">Lyophyllum shimeji</name>
    <name type="common">Hon-shimeji</name>
    <name type="synonym">Tricholoma shimeji</name>
    <dbReference type="NCBI Taxonomy" id="47721"/>
    <lineage>
        <taxon>Eukaryota</taxon>
        <taxon>Fungi</taxon>
        <taxon>Dikarya</taxon>
        <taxon>Basidiomycota</taxon>
        <taxon>Agaricomycotina</taxon>
        <taxon>Agaricomycetes</taxon>
        <taxon>Agaricomycetidae</taxon>
        <taxon>Agaricales</taxon>
        <taxon>Tricholomatineae</taxon>
        <taxon>Lyophyllaceae</taxon>
        <taxon>Lyophyllum</taxon>
    </lineage>
</organism>
<dbReference type="GO" id="GO:0016787">
    <property type="term" value="F:hydrolase activity"/>
    <property type="evidence" value="ECO:0007669"/>
    <property type="project" value="UniProtKB-KW"/>
</dbReference>
<evidence type="ECO:0000256" key="1">
    <source>
        <dbReference type="SAM" id="MobiDB-lite"/>
    </source>
</evidence>
<evidence type="ECO:0000313" key="4">
    <source>
        <dbReference type="Proteomes" id="UP001063166"/>
    </source>
</evidence>